<organism evidence="1 2">
    <name type="scientific">Allacma fusca</name>
    <dbReference type="NCBI Taxonomy" id="39272"/>
    <lineage>
        <taxon>Eukaryota</taxon>
        <taxon>Metazoa</taxon>
        <taxon>Ecdysozoa</taxon>
        <taxon>Arthropoda</taxon>
        <taxon>Hexapoda</taxon>
        <taxon>Collembola</taxon>
        <taxon>Symphypleona</taxon>
        <taxon>Sminthuridae</taxon>
        <taxon>Allacma</taxon>
    </lineage>
</organism>
<dbReference type="EMBL" id="CAJVCH010571310">
    <property type="protein sequence ID" value="CAG7837174.1"/>
    <property type="molecule type" value="Genomic_DNA"/>
</dbReference>
<evidence type="ECO:0000313" key="2">
    <source>
        <dbReference type="Proteomes" id="UP000708208"/>
    </source>
</evidence>
<sequence length="113" mass="12672">MPRQQDLQRGDLQSLSLDLWRPPWECGRDWPQQCDRDPSPSGFHSGPRLGSYGCRSPTALRSPAMGALAQRFYEGQLWLTWPKGFTEASHVCRSPTAVRRPAKSASAQRLYGG</sequence>
<proteinExistence type="predicted"/>
<reference evidence="1" key="1">
    <citation type="submission" date="2021-06" db="EMBL/GenBank/DDBJ databases">
        <authorList>
            <person name="Hodson N. C."/>
            <person name="Mongue J. A."/>
            <person name="Jaron S. K."/>
        </authorList>
    </citation>
    <scope>NUCLEOTIDE SEQUENCE</scope>
</reference>
<evidence type="ECO:0000313" key="1">
    <source>
        <dbReference type="EMBL" id="CAG7837174.1"/>
    </source>
</evidence>
<dbReference type="AlphaFoldDB" id="A0A8J2LR12"/>
<name>A0A8J2LR12_9HEXA</name>
<dbReference type="Proteomes" id="UP000708208">
    <property type="component" value="Unassembled WGS sequence"/>
</dbReference>
<keyword evidence="2" id="KW-1185">Reference proteome</keyword>
<comment type="caution">
    <text evidence="1">The sequence shown here is derived from an EMBL/GenBank/DDBJ whole genome shotgun (WGS) entry which is preliminary data.</text>
</comment>
<protein>
    <submittedName>
        <fullName evidence="1">Uncharacterized protein</fullName>
    </submittedName>
</protein>
<gene>
    <name evidence="1" type="ORF">AFUS01_LOCUS46324</name>
</gene>
<accession>A0A8J2LR12</accession>